<protein>
    <submittedName>
        <fullName evidence="2">Uncharacterized protein</fullName>
    </submittedName>
</protein>
<dbReference type="InterPro" id="IPR019531">
    <property type="entry name" value="Pmp4"/>
</dbReference>
<evidence type="ECO:0000313" key="1">
    <source>
        <dbReference type="Proteomes" id="UP000887574"/>
    </source>
</evidence>
<dbReference type="GO" id="GO:0005778">
    <property type="term" value="C:peroxisomal membrane"/>
    <property type="evidence" value="ECO:0007669"/>
    <property type="project" value="TreeGrafter"/>
</dbReference>
<proteinExistence type="predicted"/>
<organism evidence="1 2">
    <name type="scientific">Ditylenchus dipsaci</name>
    <dbReference type="NCBI Taxonomy" id="166011"/>
    <lineage>
        <taxon>Eukaryota</taxon>
        <taxon>Metazoa</taxon>
        <taxon>Ecdysozoa</taxon>
        <taxon>Nematoda</taxon>
        <taxon>Chromadorea</taxon>
        <taxon>Rhabditida</taxon>
        <taxon>Tylenchina</taxon>
        <taxon>Tylenchomorpha</taxon>
        <taxon>Sphaerularioidea</taxon>
        <taxon>Anguinidae</taxon>
        <taxon>Anguininae</taxon>
        <taxon>Ditylenchus</taxon>
    </lineage>
</organism>
<dbReference type="Pfam" id="PF02466">
    <property type="entry name" value="Tim17"/>
    <property type="match status" value="1"/>
</dbReference>
<reference evidence="2" key="1">
    <citation type="submission" date="2022-11" db="UniProtKB">
        <authorList>
            <consortium name="WormBaseParasite"/>
        </authorList>
    </citation>
    <scope>IDENTIFICATION</scope>
</reference>
<dbReference type="WBParaSite" id="jg26336">
    <property type="protein sequence ID" value="jg26336"/>
    <property type="gene ID" value="jg26336"/>
</dbReference>
<keyword evidence="1" id="KW-1185">Reference proteome</keyword>
<sequence length="167" mass="19043">MDIVLRHLEGSLSQWVAVNFGRGEYLSILSSIKGFRNGMVYGIRIRAPHAFVMVMLFGQGTLKVKLKTILRMTWTHAINLARFVFSYKALLGFLRKLSRQFRLWHPFVAAFIPGYFVFGQGNGVNTQINLYLLSRVIYGLVKLGVEKHILIQPSFSLFPWFAAFLGA</sequence>
<dbReference type="PANTHER" id="PTHR15460">
    <property type="entry name" value="PEROXISOMAL MEMBRANE PROTEIN 4"/>
    <property type="match status" value="1"/>
</dbReference>
<dbReference type="AlphaFoldDB" id="A0A915E4B3"/>
<evidence type="ECO:0000313" key="2">
    <source>
        <dbReference type="WBParaSite" id="jg26336"/>
    </source>
</evidence>
<dbReference type="PANTHER" id="PTHR15460:SF3">
    <property type="entry name" value="PEROXISOMAL MEMBRANE PROTEIN 4"/>
    <property type="match status" value="1"/>
</dbReference>
<accession>A0A915E4B3</accession>
<name>A0A915E4B3_9BILA</name>
<dbReference type="Proteomes" id="UP000887574">
    <property type="component" value="Unplaced"/>
</dbReference>